<dbReference type="Proteomes" id="UP000215914">
    <property type="component" value="Unassembled WGS sequence"/>
</dbReference>
<name>A0A9K3GXJ2_HELAN</name>
<reference evidence="2" key="1">
    <citation type="journal article" date="2017" name="Nature">
        <title>The sunflower genome provides insights into oil metabolism, flowering and Asterid evolution.</title>
        <authorList>
            <person name="Badouin H."/>
            <person name="Gouzy J."/>
            <person name="Grassa C.J."/>
            <person name="Murat F."/>
            <person name="Staton S.E."/>
            <person name="Cottret L."/>
            <person name="Lelandais-Briere C."/>
            <person name="Owens G.L."/>
            <person name="Carrere S."/>
            <person name="Mayjonade B."/>
            <person name="Legrand L."/>
            <person name="Gill N."/>
            <person name="Kane N.C."/>
            <person name="Bowers J.E."/>
            <person name="Hubner S."/>
            <person name="Bellec A."/>
            <person name="Berard A."/>
            <person name="Berges H."/>
            <person name="Blanchet N."/>
            <person name="Boniface M.C."/>
            <person name="Brunel D."/>
            <person name="Catrice O."/>
            <person name="Chaidir N."/>
            <person name="Claudel C."/>
            <person name="Donnadieu C."/>
            <person name="Faraut T."/>
            <person name="Fievet G."/>
            <person name="Helmstetter N."/>
            <person name="King M."/>
            <person name="Knapp S.J."/>
            <person name="Lai Z."/>
            <person name="Le Paslier M.C."/>
            <person name="Lippi Y."/>
            <person name="Lorenzon L."/>
            <person name="Mandel J.R."/>
            <person name="Marage G."/>
            <person name="Marchand G."/>
            <person name="Marquand E."/>
            <person name="Bret-Mestries E."/>
            <person name="Morien E."/>
            <person name="Nambeesan S."/>
            <person name="Nguyen T."/>
            <person name="Pegot-Espagnet P."/>
            <person name="Pouilly N."/>
            <person name="Raftis F."/>
            <person name="Sallet E."/>
            <person name="Schiex T."/>
            <person name="Thomas J."/>
            <person name="Vandecasteele C."/>
            <person name="Vares D."/>
            <person name="Vear F."/>
            <person name="Vautrin S."/>
            <person name="Crespi M."/>
            <person name="Mangin B."/>
            <person name="Burke J.M."/>
            <person name="Salse J."/>
            <person name="Munos S."/>
            <person name="Vincourt P."/>
            <person name="Rieseberg L.H."/>
            <person name="Langlade N.B."/>
        </authorList>
    </citation>
    <scope>NUCLEOTIDE SEQUENCE</scope>
    <source>
        <tissue evidence="2">Leaves</tissue>
    </source>
</reference>
<organism evidence="2 3">
    <name type="scientific">Helianthus annuus</name>
    <name type="common">Common sunflower</name>
    <dbReference type="NCBI Taxonomy" id="4232"/>
    <lineage>
        <taxon>Eukaryota</taxon>
        <taxon>Viridiplantae</taxon>
        <taxon>Streptophyta</taxon>
        <taxon>Embryophyta</taxon>
        <taxon>Tracheophyta</taxon>
        <taxon>Spermatophyta</taxon>
        <taxon>Magnoliopsida</taxon>
        <taxon>eudicotyledons</taxon>
        <taxon>Gunneridae</taxon>
        <taxon>Pentapetalae</taxon>
        <taxon>asterids</taxon>
        <taxon>campanulids</taxon>
        <taxon>Asterales</taxon>
        <taxon>Asteraceae</taxon>
        <taxon>Asteroideae</taxon>
        <taxon>Heliantheae alliance</taxon>
        <taxon>Heliantheae</taxon>
        <taxon>Helianthus</taxon>
    </lineage>
</organism>
<reference evidence="2" key="2">
    <citation type="submission" date="2020-06" db="EMBL/GenBank/DDBJ databases">
        <title>Helianthus annuus Genome sequencing and assembly Release 2.</title>
        <authorList>
            <person name="Gouzy J."/>
            <person name="Langlade N."/>
            <person name="Munos S."/>
        </authorList>
    </citation>
    <scope>NUCLEOTIDE SEQUENCE</scope>
    <source>
        <tissue evidence="2">Leaves</tissue>
    </source>
</reference>
<proteinExistence type="predicted"/>
<dbReference type="EMBL" id="MNCJ02000331">
    <property type="protein sequence ID" value="KAF5759250.1"/>
    <property type="molecule type" value="Genomic_DNA"/>
</dbReference>
<keyword evidence="1" id="KW-0472">Membrane</keyword>
<dbReference type="AlphaFoldDB" id="A0A9K3GXJ2"/>
<sequence>MDVEDGGGFMYKDLLPFAGMVMVECMLIGAATLYKHATIQRINYYVFSFYVLLIGFVFLFPCLFLLHTKNKHPTHQDLYCWETIHDKCANVSEGFKSCWVGGQVD</sequence>
<accession>A0A9K3GXJ2</accession>
<keyword evidence="1" id="KW-1133">Transmembrane helix</keyword>
<evidence type="ECO:0000313" key="3">
    <source>
        <dbReference type="Proteomes" id="UP000215914"/>
    </source>
</evidence>
<dbReference type="Gramene" id="mRNA:HanXRQr2_Chr16g0739041">
    <property type="protein sequence ID" value="mRNA:HanXRQr2_Chr16g0739041"/>
    <property type="gene ID" value="HanXRQr2_Chr16g0739041"/>
</dbReference>
<keyword evidence="1" id="KW-0812">Transmembrane</keyword>
<protein>
    <submittedName>
        <fullName evidence="2">Uncharacterized protein</fullName>
    </submittedName>
</protein>
<evidence type="ECO:0000256" key="1">
    <source>
        <dbReference type="SAM" id="Phobius"/>
    </source>
</evidence>
<feature type="transmembrane region" description="Helical" evidence="1">
    <location>
        <begin position="46"/>
        <end position="66"/>
    </location>
</feature>
<keyword evidence="3" id="KW-1185">Reference proteome</keyword>
<comment type="caution">
    <text evidence="2">The sequence shown here is derived from an EMBL/GenBank/DDBJ whole genome shotgun (WGS) entry which is preliminary data.</text>
</comment>
<gene>
    <name evidence="2" type="ORF">HanXRQr2_Chr16g0739041</name>
</gene>
<evidence type="ECO:0000313" key="2">
    <source>
        <dbReference type="EMBL" id="KAF5759250.1"/>
    </source>
</evidence>
<feature type="transmembrane region" description="Helical" evidence="1">
    <location>
        <begin position="14"/>
        <end position="34"/>
    </location>
</feature>